<reference evidence="1 2" key="1">
    <citation type="submission" date="2018-08" db="EMBL/GenBank/DDBJ databases">
        <title>Paenibacillus sp. M4BSY-1, whole genome shotgun sequence.</title>
        <authorList>
            <person name="Tuo L."/>
        </authorList>
    </citation>
    <scope>NUCLEOTIDE SEQUENCE [LARGE SCALE GENOMIC DNA]</scope>
    <source>
        <strain evidence="1 2">M4BSY-1</strain>
    </source>
</reference>
<dbReference type="Proteomes" id="UP000261905">
    <property type="component" value="Unassembled WGS sequence"/>
</dbReference>
<dbReference type="RefSeq" id="WP_206098893.1">
    <property type="nucleotide sequence ID" value="NZ_QUBQ01000011.1"/>
</dbReference>
<gene>
    <name evidence="1" type="ORF">DX130_26070</name>
</gene>
<sequence length="61" mass="7005">AKWFRVSSTLVARFDQRTTRVLNESTSIVTQRYADLQGLFPILAQDASYVLVVGLFKHRFS</sequence>
<dbReference type="EMBL" id="QUBQ01000011">
    <property type="protein sequence ID" value="REK69096.1"/>
    <property type="molecule type" value="Genomic_DNA"/>
</dbReference>
<protein>
    <submittedName>
        <fullName evidence="1">Uncharacterized protein</fullName>
    </submittedName>
</protein>
<comment type="caution">
    <text evidence="1">The sequence shown here is derived from an EMBL/GenBank/DDBJ whole genome shotgun (WGS) entry which is preliminary data.</text>
</comment>
<organism evidence="1 2">
    <name type="scientific">Paenibacillus paeoniae</name>
    <dbReference type="NCBI Taxonomy" id="2292705"/>
    <lineage>
        <taxon>Bacteria</taxon>
        <taxon>Bacillati</taxon>
        <taxon>Bacillota</taxon>
        <taxon>Bacilli</taxon>
        <taxon>Bacillales</taxon>
        <taxon>Paenibacillaceae</taxon>
        <taxon>Paenibacillus</taxon>
    </lineage>
</organism>
<keyword evidence="2" id="KW-1185">Reference proteome</keyword>
<dbReference type="AlphaFoldDB" id="A0A371P186"/>
<name>A0A371P186_9BACL</name>
<proteinExistence type="predicted"/>
<evidence type="ECO:0000313" key="2">
    <source>
        <dbReference type="Proteomes" id="UP000261905"/>
    </source>
</evidence>
<accession>A0A371P186</accession>
<evidence type="ECO:0000313" key="1">
    <source>
        <dbReference type="EMBL" id="REK69096.1"/>
    </source>
</evidence>
<feature type="non-terminal residue" evidence="1">
    <location>
        <position position="1"/>
    </location>
</feature>